<evidence type="ECO:0000256" key="6">
    <source>
        <dbReference type="ARBA" id="ARBA00023012"/>
    </source>
</evidence>
<dbReference type="FunFam" id="3.30.565.10:FF:000010">
    <property type="entry name" value="Sensor histidine kinase RcsC"/>
    <property type="match status" value="1"/>
</dbReference>
<dbReference type="Proteomes" id="UP000092498">
    <property type="component" value="Chromosome"/>
</dbReference>
<dbReference type="STRING" id="1759059.ATE48_04155"/>
<evidence type="ECO:0000256" key="5">
    <source>
        <dbReference type="ARBA" id="ARBA00022777"/>
    </source>
</evidence>
<comment type="catalytic activity">
    <reaction evidence="1">
        <text>ATP + protein L-histidine = ADP + protein N-phospho-L-histidine.</text>
        <dbReference type="EC" id="2.7.13.3"/>
    </reaction>
</comment>
<dbReference type="CDD" id="cd00082">
    <property type="entry name" value="HisKA"/>
    <property type="match status" value="1"/>
</dbReference>
<keyword evidence="3" id="KW-0597">Phosphoprotein</keyword>
<evidence type="ECO:0000313" key="9">
    <source>
        <dbReference type="Proteomes" id="UP000092498"/>
    </source>
</evidence>
<dbReference type="SMART" id="SM00388">
    <property type="entry name" value="HisKA"/>
    <property type="match status" value="1"/>
</dbReference>
<dbReference type="InterPro" id="IPR036890">
    <property type="entry name" value="HATPase_C_sf"/>
</dbReference>
<proteinExistence type="predicted"/>
<dbReference type="PANTHER" id="PTHR43047:SF72">
    <property type="entry name" value="OSMOSENSING HISTIDINE PROTEIN KINASE SLN1"/>
    <property type="match status" value="1"/>
</dbReference>
<dbReference type="EC" id="2.7.13.3" evidence="2"/>
<dbReference type="AlphaFoldDB" id="A0A1B1AF45"/>
<protein>
    <recommendedName>
        <fullName evidence="2">histidine kinase</fullName>
        <ecNumber evidence="2">2.7.13.3</ecNumber>
    </recommendedName>
</protein>
<dbReference type="KEGG" id="cbot:ATE48_04155"/>
<dbReference type="GO" id="GO:0000155">
    <property type="term" value="F:phosphorelay sensor kinase activity"/>
    <property type="evidence" value="ECO:0007669"/>
    <property type="project" value="InterPro"/>
</dbReference>
<dbReference type="CDD" id="cd16922">
    <property type="entry name" value="HATPase_EvgS-ArcB-TorS-like"/>
    <property type="match status" value="1"/>
</dbReference>
<dbReference type="Gene3D" id="3.30.565.10">
    <property type="entry name" value="Histidine kinase-like ATPase, C-terminal domain"/>
    <property type="match status" value="1"/>
</dbReference>
<dbReference type="GO" id="GO:0005886">
    <property type="term" value="C:plasma membrane"/>
    <property type="evidence" value="ECO:0007669"/>
    <property type="project" value="TreeGrafter"/>
</dbReference>
<dbReference type="Pfam" id="PF00512">
    <property type="entry name" value="HisKA"/>
    <property type="match status" value="1"/>
</dbReference>
<reference evidence="8 9" key="1">
    <citation type="submission" date="2015-11" db="EMBL/GenBank/DDBJ databases">
        <title>Whole-Genome Sequence of Candidatus Oderbacter manganicum from the National Park Lower Oder Valley, Germany.</title>
        <authorList>
            <person name="Braun B."/>
            <person name="Liere K."/>
            <person name="Szewzyk U."/>
        </authorList>
    </citation>
    <scope>NUCLEOTIDE SEQUENCE [LARGE SCALE GENOMIC DNA]</scope>
    <source>
        <strain evidence="8 9">OTSz_A_272</strain>
    </source>
</reference>
<dbReference type="Pfam" id="PF02518">
    <property type="entry name" value="HATPase_c"/>
    <property type="match status" value="1"/>
</dbReference>
<name>A0A1B1AF45_9PROT</name>
<evidence type="ECO:0000256" key="2">
    <source>
        <dbReference type="ARBA" id="ARBA00012438"/>
    </source>
</evidence>
<organism evidence="8 9">
    <name type="scientific">Candidatus Viadribacter manganicus</name>
    <dbReference type="NCBI Taxonomy" id="1759059"/>
    <lineage>
        <taxon>Bacteria</taxon>
        <taxon>Pseudomonadati</taxon>
        <taxon>Pseudomonadota</taxon>
        <taxon>Alphaproteobacteria</taxon>
        <taxon>Hyphomonadales</taxon>
        <taxon>Hyphomonadaceae</taxon>
        <taxon>Candidatus Viadribacter</taxon>
    </lineage>
</organism>
<gene>
    <name evidence="8" type="ORF">ATE48_04155</name>
</gene>
<dbReference type="SUPFAM" id="SSF55874">
    <property type="entry name" value="ATPase domain of HSP90 chaperone/DNA topoisomerase II/histidine kinase"/>
    <property type="match status" value="1"/>
</dbReference>
<dbReference type="PANTHER" id="PTHR43047">
    <property type="entry name" value="TWO-COMPONENT HISTIDINE PROTEIN KINASE"/>
    <property type="match status" value="1"/>
</dbReference>
<dbReference type="RefSeq" id="WP_066768091.1">
    <property type="nucleotide sequence ID" value="NZ_CP013244.1"/>
</dbReference>
<dbReference type="SUPFAM" id="SSF47384">
    <property type="entry name" value="Homodimeric domain of signal transducing histidine kinase"/>
    <property type="match status" value="1"/>
</dbReference>
<evidence type="ECO:0000313" key="8">
    <source>
        <dbReference type="EMBL" id="ANP45164.1"/>
    </source>
</evidence>
<keyword evidence="4" id="KW-0808">Transferase</keyword>
<keyword evidence="6" id="KW-0902">Two-component regulatory system</keyword>
<dbReference type="InParanoid" id="A0A1B1AF45"/>
<keyword evidence="5" id="KW-0418">Kinase</keyword>
<evidence type="ECO:0000256" key="4">
    <source>
        <dbReference type="ARBA" id="ARBA00022679"/>
    </source>
</evidence>
<dbReference type="InterPro" id="IPR003594">
    <property type="entry name" value="HATPase_dom"/>
</dbReference>
<dbReference type="SMART" id="SM00387">
    <property type="entry name" value="HATPase_c"/>
    <property type="match status" value="1"/>
</dbReference>
<dbReference type="Gene3D" id="1.10.287.130">
    <property type="match status" value="1"/>
</dbReference>
<dbReference type="InterPro" id="IPR003661">
    <property type="entry name" value="HisK_dim/P_dom"/>
</dbReference>
<dbReference type="PRINTS" id="PR00344">
    <property type="entry name" value="BCTRLSENSOR"/>
</dbReference>
<feature type="domain" description="Histidine kinase" evidence="7">
    <location>
        <begin position="1"/>
        <end position="222"/>
    </location>
</feature>
<dbReference type="EMBL" id="CP013244">
    <property type="protein sequence ID" value="ANP45164.1"/>
    <property type="molecule type" value="Genomic_DNA"/>
</dbReference>
<keyword evidence="9" id="KW-1185">Reference proteome</keyword>
<evidence type="ECO:0000256" key="1">
    <source>
        <dbReference type="ARBA" id="ARBA00000085"/>
    </source>
</evidence>
<sequence length="229" mass="24592">MSHELRTPLNAIIGYTELLLEDAVADGRDHQVEDHENVLRQARSLLHLINEVLDLSKIEAGKLGVEIEEFHIGAIVFSAIADVRPTATANGTELVLDIGEGDMVLRSDPYRLSQCLRNLLSNAVKFTADGRVTVRVRRQETADGSFIHVEVVDTGIGMSPDQLARAVTPFEQGDGSITRKYGGAGLGLTITQQIARLLGGDIKIASALNQSTTATLTLNANLGRLSAVA</sequence>
<accession>A0A1B1AF45</accession>
<evidence type="ECO:0000256" key="3">
    <source>
        <dbReference type="ARBA" id="ARBA00022553"/>
    </source>
</evidence>
<dbReference type="InterPro" id="IPR005467">
    <property type="entry name" value="His_kinase_dom"/>
</dbReference>
<evidence type="ECO:0000259" key="7">
    <source>
        <dbReference type="PROSITE" id="PS50109"/>
    </source>
</evidence>
<dbReference type="GO" id="GO:0009927">
    <property type="term" value="F:histidine phosphotransfer kinase activity"/>
    <property type="evidence" value="ECO:0007669"/>
    <property type="project" value="TreeGrafter"/>
</dbReference>
<dbReference type="OrthoDB" id="9801651at2"/>
<dbReference type="PROSITE" id="PS50109">
    <property type="entry name" value="HIS_KIN"/>
    <property type="match status" value="1"/>
</dbReference>
<dbReference type="InterPro" id="IPR004358">
    <property type="entry name" value="Sig_transdc_His_kin-like_C"/>
</dbReference>
<dbReference type="InterPro" id="IPR036097">
    <property type="entry name" value="HisK_dim/P_sf"/>
</dbReference>